<dbReference type="RefSeq" id="WP_011831776.1">
    <property type="nucleotide sequence ID" value="NC_008826.1"/>
</dbReference>
<feature type="chain" id="PRO_5002645650" description="Transmembrane protein" evidence="1">
    <location>
        <begin position="37"/>
        <end position="159"/>
    </location>
</feature>
<evidence type="ECO:0008006" key="4">
    <source>
        <dbReference type="Google" id="ProtNLM"/>
    </source>
</evidence>
<dbReference type="HOGENOM" id="CLU_1658768_0_0_4"/>
<geneLocation type="plasmid" evidence="2 3">
    <name>RPME01</name>
</geneLocation>
<dbReference type="Proteomes" id="UP000000366">
    <property type="component" value="Plasmid RPME01"/>
</dbReference>
<name>A2SNP9_METPP</name>
<evidence type="ECO:0000313" key="3">
    <source>
        <dbReference type="Proteomes" id="UP000000366"/>
    </source>
</evidence>
<dbReference type="AlphaFoldDB" id="A2SNP9"/>
<reference evidence="2 3" key="1">
    <citation type="journal article" date="2007" name="J. Bacteriol.">
        <title>Whole-genome analysis of the methyl tert-butyl ether-degrading beta-proteobacterium Methylibium petroleiphilum PM1.</title>
        <authorList>
            <person name="Kane S.R."/>
            <person name="Chakicherla A.Y."/>
            <person name="Chain P.S.G."/>
            <person name="Schmidt R."/>
            <person name="Shin M.W."/>
            <person name="Legler T.C."/>
            <person name="Scow K.M."/>
            <person name="Larimer F.W."/>
            <person name="Lucas S.M."/>
            <person name="Richardson P.M."/>
            <person name="Hristova K.R."/>
        </authorList>
    </citation>
    <scope>NUCLEOTIDE SEQUENCE [LARGE SCALE GENOMIC DNA]</scope>
    <source>
        <strain evidence="3">ATCC BAA-1232 / LMG 22953 / PM1</strain>
        <plasmid evidence="2 3">RPME01</plasmid>
    </source>
</reference>
<dbReference type="EMBL" id="CP000556">
    <property type="protein sequence ID" value="ABM97188.1"/>
    <property type="molecule type" value="Genomic_DNA"/>
</dbReference>
<dbReference type="KEGG" id="mpt:Mpe_B0413"/>
<protein>
    <recommendedName>
        <fullName evidence="4">Transmembrane protein</fullName>
    </recommendedName>
</protein>
<organism evidence="2 3">
    <name type="scientific">Methylibium petroleiphilum (strain ATCC BAA-1232 / LMG 22953 / PM1)</name>
    <dbReference type="NCBI Taxonomy" id="420662"/>
    <lineage>
        <taxon>Bacteria</taxon>
        <taxon>Pseudomonadati</taxon>
        <taxon>Pseudomonadota</taxon>
        <taxon>Betaproteobacteria</taxon>
        <taxon>Burkholderiales</taxon>
        <taxon>Sphaerotilaceae</taxon>
        <taxon>Methylibium</taxon>
    </lineage>
</organism>
<accession>A2SNP9</accession>
<keyword evidence="2" id="KW-0614">Plasmid</keyword>
<keyword evidence="3" id="KW-1185">Reference proteome</keyword>
<keyword evidence="1" id="KW-0732">Signal</keyword>
<evidence type="ECO:0000313" key="2">
    <source>
        <dbReference type="EMBL" id="ABM97188.1"/>
    </source>
</evidence>
<gene>
    <name evidence="2" type="ordered locus">Mpe_B0413</name>
</gene>
<proteinExistence type="predicted"/>
<evidence type="ECO:0000256" key="1">
    <source>
        <dbReference type="SAM" id="SignalP"/>
    </source>
</evidence>
<sequence>MKLSSRKIADMKSTFLHYPAVAIVLIAAALASSAFAAFAGKEFAHSLRTHNLMSPDAKKGLIKLTKQPVPPADVASLVSVLKENHPSLDIASSAAPGSLVITAGSADDYREWITALGTIQGAGKAGSVWMATELCVGSCGGQAMRAEIQGISQSVSKGS</sequence>
<feature type="signal peptide" evidence="1">
    <location>
        <begin position="1"/>
        <end position="36"/>
    </location>
</feature>